<name>A0ABU9AVC3_9BACT</name>
<keyword evidence="1" id="KW-1133">Transmembrane helix</keyword>
<feature type="transmembrane region" description="Helical" evidence="1">
    <location>
        <begin position="74"/>
        <end position="95"/>
    </location>
</feature>
<reference evidence="2 3" key="1">
    <citation type="submission" date="2024-04" db="EMBL/GenBank/DDBJ databases">
        <title>Luteolibacter sp. isolated from soil.</title>
        <authorList>
            <person name="An J."/>
        </authorList>
    </citation>
    <scope>NUCLEOTIDE SEQUENCE [LARGE SCALE GENOMIC DNA]</scope>
    <source>
        <strain evidence="2 3">Y139</strain>
    </source>
</reference>
<evidence type="ECO:0000313" key="3">
    <source>
        <dbReference type="Proteomes" id="UP001371305"/>
    </source>
</evidence>
<organism evidence="2 3">
    <name type="scientific">Luteolibacter soli</name>
    <dbReference type="NCBI Taxonomy" id="3135280"/>
    <lineage>
        <taxon>Bacteria</taxon>
        <taxon>Pseudomonadati</taxon>
        <taxon>Verrucomicrobiota</taxon>
        <taxon>Verrucomicrobiia</taxon>
        <taxon>Verrucomicrobiales</taxon>
        <taxon>Verrucomicrobiaceae</taxon>
        <taxon>Luteolibacter</taxon>
    </lineage>
</organism>
<comment type="caution">
    <text evidence="2">The sequence shown here is derived from an EMBL/GenBank/DDBJ whole genome shotgun (WGS) entry which is preliminary data.</text>
</comment>
<dbReference type="EMBL" id="JBBUKT010000003">
    <property type="protein sequence ID" value="MEK7950899.1"/>
    <property type="molecule type" value="Genomic_DNA"/>
</dbReference>
<feature type="transmembrane region" description="Helical" evidence="1">
    <location>
        <begin position="144"/>
        <end position="167"/>
    </location>
</feature>
<keyword evidence="1" id="KW-0472">Membrane</keyword>
<proteinExistence type="predicted"/>
<evidence type="ECO:0000313" key="2">
    <source>
        <dbReference type="EMBL" id="MEK7950899.1"/>
    </source>
</evidence>
<sequence>MFVSPLSRILMVLTLLAFAGAFSFVEEPGGTFRNTLTGASLTLWAVTIARLVTEGSACDDRGFHRTRPRGERMALRRINCILAGMVVAIASIAAVRGWIYHLGWPSALWAAAITLVPVASFTMAMAAGTGILIQRKTSVRRVILILLAGPIGLALVTMVVPYTARWISSIVSDYRMGMGFEWRSMPAWMSAPTWASALGVAGYGVAWWLASRQRRGRTAILLAGLTGILIQLRVTKAPLEPETSLPVSAVKIERLPAPPPSKSLSESMMPRFRDDWGMRDPQILSSLRATNLGENEHIDFNLLIDPQEHSSQRYQSPSGGLGRDHDAFLLKDSENLWLRSDLDALMDDLARRLPGYPKLEYRNGQDSISQRESISNKADQAQLTTAPWTIDGVMFQLDDLGSFPVLAHSSSRLNGGGMVKTWDLRLSHYETSLGFRVIQPDPPSVPAPDQMLFDGMYARPAANMIWAIMVNESSTKALMVLDGRNFQMGRQRAFGSHWSDFWLNLRYSGNPQKWTEEEVLRSKIHLFVSRPVAKVHASLPPP</sequence>
<dbReference type="Proteomes" id="UP001371305">
    <property type="component" value="Unassembled WGS sequence"/>
</dbReference>
<keyword evidence="1" id="KW-0812">Transmembrane</keyword>
<feature type="transmembrane region" description="Helical" evidence="1">
    <location>
        <begin position="107"/>
        <end position="132"/>
    </location>
</feature>
<dbReference type="RefSeq" id="WP_341404500.1">
    <property type="nucleotide sequence ID" value="NZ_JBBUKT010000003.1"/>
</dbReference>
<evidence type="ECO:0000256" key="1">
    <source>
        <dbReference type="SAM" id="Phobius"/>
    </source>
</evidence>
<gene>
    <name evidence="2" type="ORF">WKV53_10345</name>
</gene>
<feature type="transmembrane region" description="Helical" evidence="1">
    <location>
        <begin position="216"/>
        <end position="234"/>
    </location>
</feature>
<protein>
    <submittedName>
        <fullName evidence="2">Uncharacterized protein</fullName>
    </submittedName>
</protein>
<keyword evidence="3" id="KW-1185">Reference proteome</keyword>
<accession>A0ABU9AVC3</accession>
<feature type="transmembrane region" description="Helical" evidence="1">
    <location>
        <begin position="35"/>
        <end position="53"/>
    </location>
</feature>
<feature type="transmembrane region" description="Helical" evidence="1">
    <location>
        <begin position="187"/>
        <end position="209"/>
    </location>
</feature>